<dbReference type="Proteomes" id="UP000683925">
    <property type="component" value="Unassembled WGS sequence"/>
</dbReference>
<name>A0A8S1X3Q7_PAROT</name>
<dbReference type="GO" id="GO:0005829">
    <property type="term" value="C:cytosol"/>
    <property type="evidence" value="ECO:0007669"/>
    <property type="project" value="TreeGrafter"/>
</dbReference>
<evidence type="ECO:0000313" key="2">
    <source>
        <dbReference type="EMBL" id="CAD8195370.1"/>
    </source>
</evidence>
<dbReference type="Pfam" id="PF02036">
    <property type="entry name" value="SCP2"/>
    <property type="match status" value="1"/>
</dbReference>
<comment type="caution">
    <text evidence="2">The sequence shown here is derived from an EMBL/GenBank/DDBJ whole genome shotgun (WGS) entry which is preliminary data.</text>
</comment>
<dbReference type="InterPro" id="IPR003033">
    <property type="entry name" value="SCP2_sterol-bd_dom"/>
</dbReference>
<evidence type="ECO:0000313" key="3">
    <source>
        <dbReference type="Proteomes" id="UP000683925"/>
    </source>
</evidence>
<feature type="domain" description="SCP2" evidence="1">
    <location>
        <begin position="3"/>
        <end position="38"/>
    </location>
</feature>
<dbReference type="PANTHER" id="PTHR10094:SF25">
    <property type="entry name" value="SCP2 STEROL-BINDING DOMAIN-CONTAINING PROTEIN 1"/>
    <property type="match status" value="1"/>
</dbReference>
<reference evidence="2" key="1">
    <citation type="submission" date="2021-01" db="EMBL/GenBank/DDBJ databases">
        <authorList>
            <consortium name="Genoscope - CEA"/>
            <person name="William W."/>
        </authorList>
    </citation>
    <scope>NUCLEOTIDE SEQUENCE</scope>
</reference>
<evidence type="ECO:0000259" key="1">
    <source>
        <dbReference type="Pfam" id="PF02036"/>
    </source>
</evidence>
<proteinExistence type="predicted"/>
<organism evidence="2 3">
    <name type="scientific">Paramecium octaurelia</name>
    <dbReference type="NCBI Taxonomy" id="43137"/>
    <lineage>
        <taxon>Eukaryota</taxon>
        <taxon>Sar</taxon>
        <taxon>Alveolata</taxon>
        <taxon>Ciliophora</taxon>
        <taxon>Intramacronucleata</taxon>
        <taxon>Oligohymenophorea</taxon>
        <taxon>Peniculida</taxon>
        <taxon>Parameciidae</taxon>
        <taxon>Paramecium</taxon>
    </lineage>
</organism>
<accession>A0A8S1X3Q7</accession>
<dbReference type="PANTHER" id="PTHR10094">
    <property type="entry name" value="STEROL CARRIER PROTEIN 2 SCP-2 FAMILY PROTEIN"/>
    <property type="match status" value="1"/>
</dbReference>
<protein>
    <recommendedName>
        <fullName evidence="1">SCP2 domain-containing protein</fullName>
    </recommendedName>
</protein>
<keyword evidence="3" id="KW-1185">Reference proteome</keyword>
<dbReference type="EMBL" id="CAJJDP010000109">
    <property type="protein sequence ID" value="CAD8195370.1"/>
    <property type="molecule type" value="Genomic_DNA"/>
</dbReference>
<gene>
    <name evidence="2" type="ORF">POCTA_138.1.T1090024</name>
</gene>
<dbReference type="AlphaFoldDB" id="A0A8S1X3Q7"/>
<sequence>MVDDDMIAMAQGKLNPQQAFMQGKMKIKGNMAAATKFTPDLLPKDAKL</sequence>
<dbReference type="OrthoDB" id="3592703at2759"/>